<feature type="transmembrane region" description="Helical" evidence="7">
    <location>
        <begin position="249"/>
        <end position="278"/>
    </location>
</feature>
<dbReference type="PANTHER" id="PTHR33885:SF3">
    <property type="entry name" value="PHAGE SHOCK PROTEIN C"/>
    <property type="match status" value="1"/>
</dbReference>
<dbReference type="InterPro" id="IPR054319">
    <property type="entry name" value="PspC-rel_ToastRack"/>
</dbReference>
<evidence type="ECO:0000313" key="11">
    <source>
        <dbReference type="EMBL" id="AWO01527.1"/>
    </source>
</evidence>
<evidence type="ECO:0000256" key="1">
    <source>
        <dbReference type="ARBA" id="ARBA00004162"/>
    </source>
</evidence>
<evidence type="ECO:0000256" key="5">
    <source>
        <dbReference type="ARBA" id="ARBA00023136"/>
    </source>
</evidence>
<feature type="region of interest" description="Disordered" evidence="6">
    <location>
        <begin position="527"/>
        <end position="576"/>
    </location>
</feature>
<protein>
    <recommendedName>
        <fullName evidence="13">Phage shock protein PspC N-terminal domain-containing protein</fullName>
    </recommendedName>
</protein>
<keyword evidence="5 7" id="KW-0472">Membrane</keyword>
<comment type="subcellular location">
    <subcellularLocation>
        <location evidence="1">Cell membrane</location>
        <topology evidence="1">Single-pass membrane protein</topology>
    </subcellularLocation>
</comment>
<dbReference type="Pfam" id="PF04024">
    <property type="entry name" value="PspC"/>
    <property type="match status" value="1"/>
</dbReference>
<keyword evidence="3 7" id="KW-0812">Transmembrane</keyword>
<evidence type="ECO:0008006" key="13">
    <source>
        <dbReference type="Google" id="ProtNLM"/>
    </source>
</evidence>
<feature type="domain" description="Phage shock protein PspC N-terminal" evidence="8">
    <location>
        <begin position="113"/>
        <end position="171"/>
    </location>
</feature>
<evidence type="ECO:0000256" key="4">
    <source>
        <dbReference type="ARBA" id="ARBA00022989"/>
    </source>
</evidence>
<dbReference type="InterPro" id="IPR054321">
    <property type="entry name" value="PspC-rel_TM"/>
</dbReference>
<dbReference type="PANTHER" id="PTHR33885">
    <property type="entry name" value="PHAGE SHOCK PROTEIN C"/>
    <property type="match status" value="1"/>
</dbReference>
<keyword evidence="4 7" id="KW-1133">Transmembrane helix</keyword>
<evidence type="ECO:0000313" key="12">
    <source>
        <dbReference type="Proteomes" id="UP000246099"/>
    </source>
</evidence>
<proteinExistence type="predicted"/>
<evidence type="ECO:0000256" key="3">
    <source>
        <dbReference type="ARBA" id="ARBA00022692"/>
    </source>
</evidence>
<accession>A0ABM6WCE1</accession>
<dbReference type="Proteomes" id="UP000246099">
    <property type="component" value="Chromosome"/>
</dbReference>
<reference evidence="11 12" key="1">
    <citation type="submission" date="2018-05" db="EMBL/GenBank/DDBJ databases">
        <title>Chitinophaga sp. nov., isolated from rhizosphere soil of Alhagi.</title>
        <authorList>
            <person name="Liu Y."/>
        </authorList>
    </citation>
    <scope>NUCLEOTIDE SEQUENCE [LARGE SCALE GENOMIC DNA]</scope>
    <source>
        <strain evidence="11 12">T22</strain>
    </source>
</reference>
<dbReference type="InterPro" id="IPR007168">
    <property type="entry name" value="Phageshock_PspC_N"/>
</dbReference>
<gene>
    <name evidence="11" type="ORF">DLD77_07380</name>
</gene>
<name>A0ABM6WCE1_9BACT</name>
<evidence type="ECO:0000259" key="10">
    <source>
        <dbReference type="Pfam" id="PF22744"/>
    </source>
</evidence>
<feature type="transmembrane region" description="Helical" evidence="7">
    <location>
        <begin position="324"/>
        <end position="345"/>
    </location>
</feature>
<dbReference type="Pfam" id="PF22571">
    <property type="entry name" value="LiaI-LiaF-TM_PspC"/>
    <property type="match status" value="1"/>
</dbReference>
<dbReference type="InterPro" id="IPR052027">
    <property type="entry name" value="PspC"/>
</dbReference>
<dbReference type="RefSeq" id="WP_119077740.1">
    <property type="nucleotide sequence ID" value="NZ_CP029600.1"/>
</dbReference>
<feature type="domain" description="PspC-related transmembrane region" evidence="9">
    <location>
        <begin position="219"/>
        <end position="351"/>
    </location>
</feature>
<keyword evidence="12" id="KW-1185">Reference proteome</keyword>
<feature type="domain" description="PspC-related ToastRack" evidence="10">
    <location>
        <begin position="403"/>
        <end position="506"/>
    </location>
</feature>
<dbReference type="Pfam" id="PF22744">
    <property type="entry name" value="Toast-rack_PspC-Cterm"/>
    <property type="match status" value="1"/>
</dbReference>
<dbReference type="EMBL" id="CP029600">
    <property type="protein sequence ID" value="AWO01527.1"/>
    <property type="molecule type" value="Genomic_DNA"/>
</dbReference>
<keyword evidence="2" id="KW-1003">Cell membrane</keyword>
<evidence type="ECO:0000259" key="8">
    <source>
        <dbReference type="Pfam" id="PF04024"/>
    </source>
</evidence>
<feature type="transmembrane region" description="Helical" evidence="7">
    <location>
        <begin position="290"/>
        <end position="312"/>
    </location>
</feature>
<feature type="compositionally biased region" description="Basic and acidic residues" evidence="6">
    <location>
        <begin position="527"/>
        <end position="544"/>
    </location>
</feature>
<evidence type="ECO:0000256" key="6">
    <source>
        <dbReference type="SAM" id="MobiDB-lite"/>
    </source>
</evidence>
<feature type="transmembrane region" description="Helical" evidence="7">
    <location>
        <begin position="143"/>
        <end position="167"/>
    </location>
</feature>
<evidence type="ECO:0000256" key="2">
    <source>
        <dbReference type="ARBA" id="ARBA00022475"/>
    </source>
</evidence>
<organism evidence="11 12">
    <name type="scientific">Chitinophaga alhagiae</name>
    <dbReference type="NCBI Taxonomy" id="2203219"/>
    <lineage>
        <taxon>Bacteria</taxon>
        <taxon>Pseudomonadati</taxon>
        <taxon>Bacteroidota</taxon>
        <taxon>Chitinophagia</taxon>
        <taxon>Chitinophagales</taxon>
        <taxon>Chitinophagaceae</taxon>
        <taxon>Chitinophaga</taxon>
    </lineage>
</organism>
<sequence length="593" mass="67307">MKKIININLSSRLIPIEDSAYEILRQYLDSLKRYFSQEEGAEEIVGDIESRIAEVFQDKIRKGAHCITDEDVLAIKTSMGTPEQFEDEPLNTNSGKTESAGAESYARYIRPRKRFYRDGDNKVLGGVCSGLGAYFNVDPVVFRILFAIMAIGLWGGGILLYFILWFATPEASTAAEKLEMRGERVDLNNIKATVQEEMNSFRSRMERMGDDVKNFSEGRGKQFGKDAGTAIESFFRGLANAIAFIAKGFFVFLAVVLLFISVVGLIVAAIFSAALFPIKDLVFDAGTQSMLFWPALTLVIGIPILALIMFLVRKMVGIRQTNKYAGYTLGFLWLLGVIFSVWLAVSVTRDFSAGRISEHEDFRITQPTSGKLVIRKAEDLFEMDDLNIFDGHLRVVDDTAIIGDISLDVRRSPTDSFAVRIEKSSRGRTVAQAKMLAREIEYHLQQRDSVLLIPSGFSIPRNSLYRNQRIEITVLVPVGKSIVVDREARNHFHFRRNWRNEWWDDRDNEWDNNDQIDVKMNEDGWERKVPQEEQKARSEQDSLHQHYRYKGPEQPSTTPVEDSSEKEKKQSGSTTAVRLASFLFESTFSNIAQ</sequence>
<evidence type="ECO:0000256" key="7">
    <source>
        <dbReference type="SAM" id="Phobius"/>
    </source>
</evidence>
<evidence type="ECO:0000259" key="9">
    <source>
        <dbReference type="Pfam" id="PF22571"/>
    </source>
</evidence>